<feature type="region of interest" description="Disordered" evidence="6">
    <location>
        <begin position="384"/>
        <end position="409"/>
    </location>
</feature>
<dbReference type="InterPro" id="IPR051360">
    <property type="entry name" value="Neuronal_Pentraxin_Related"/>
</dbReference>
<evidence type="ECO:0000256" key="5">
    <source>
        <dbReference type="ARBA" id="ARBA00023180"/>
    </source>
</evidence>
<keyword evidence="5" id="KW-0325">Glycoprotein</keyword>
<dbReference type="Gene3D" id="2.60.120.200">
    <property type="match status" value="1"/>
</dbReference>
<proteinExistence type="predicted"/>
<evidence type="ECO:0000256" key="3">
    <source>
        <dbReference type="ARBA" id="ARBA00022837"/>
    </source>
</evidence>
<dbReference type="SUPFAM" id="SSF49899">
    <property type="entry name" value="Concanavalin A-like lectins/glucanases"/>
    <property type="match status" value="1"/>
</dbReference>
<feature type="chain" id="PRO_5040432383" description="Pentraxin (PTX) domain-containing protein" evidence="7">
    <location>
        <begin position="18"/>
        <end position="537"/>
    </location>
</feature>
<keyword evidence="4" id="KW-1015">Disulfide bond</keyword>
<keyword evidence="3" id="KW-0106">Calcium</keyword>
<sequence>MAVTAYRVMLFFAGCGAMVSTSGNSGTVGILPVTQTWRPIKQSAALDLAPASGISFPNVKNGPRLLGLERACSLHKAVLDQNKFPQFIQFKHHLPDLKEFTLCVWHKFYNHTYEQPLFSYSLPHQPKEILSWISNVEKQSYYMFAINGKTMYRLNYPVKLQRWYHTCQSWNGKTAEWQIWVNNERVGRGYYNILAGHAIKSGGVAISGQTHPDYSSRYMGLQNEIEGLQGEITMLNVYKAALTAGKAYLNHKHHHVHVHYHDDKDGAGYELDDETHENTDNGPPTIKTGSGFDGPTEDPLIKNGQLVHRLPIDQLLANIKKQPEAANLDVFVPINNALLFNNGDKDSFSVQHLRLFKRENGELATEAKTDVDHGKNISKIEKRIKRETQSTTNKTPKGTTPSFVSDGPDLARQKRIIPGSIDDSDEDLKRKSVFEEMLSKIPSVTASFPSFSAGDNSLQTFGDYDAQKTVTIEPRPSEKPPQFTEPAEWEVKMLANFCSGCSTDPFHKANVLSWQETPKKLMGGSMYIQAVPKCSFF</sequence>
<evidence type="ECO:0000313" key="10">
    <source>
        <dbReference type="Proteomes" id="UP001152759"/>
    </source>
</evidence>
<organism evidence="9 10">
    <name type="scientific">Bemisia tabaci</name>
    <name type="common">Sweetpotato whitefly</name>
    <name type="synonym">Aleurodes tabaci</name>
    <dbReference type="NCBI Taxonomy" id="7038"/>
    <lineage>
        <taxon>Eukaryota</taxon>
        <taxon>Metazoa</taxon>
        <taxon>Ecdysozoa</taxon>
        <taxon>Arthropoda</taxon>
        <taxon>Hexapoda</taxon>
        <taxon>Insecta</taxon>
        <taxon>Pterygota</taxon>
        <taxon>Neoptera</taxon>
        <taxon>Paraneoptera</taxon>
        <taxon>Hemiptera</taxon>
        <taxon>Sternorrhyncha</taxon>
        <taxon>Aleyrodoidea</taxon>
        <taxon>Aleyrodidae</taxon>
        <taxon>Aleyrodinae</taxon>
        <taxon>Bemisia</taxon>
    </lineage>
</organism>
<dbReference type="SMART" id="SM00159">
    <property type="entry name" value="PTX"/>
    <property type="match status" value="1"/>
</dbReference>
<keyword evidence="10" id="KW-1185">Reference proteome</keyword>
<dbReference type="EMBL" id="OU963863">
    <property type="protein sequence ID" value="CAH0385866.1"/>
    <property type="molecule type" value="Genomic_DNA"/>
</dbReference>
<feature type="compositionally biased region" description="Polar residues" evidence="6">
    <location>
        <begin position="389"/>
        <end position="403"/>
    </location>
</feature>
<dbReference type="InterPro" id="IPR001759">
    <property type="entry name" value="PTX_dom"/>
</dbReference>
<evidence type="ECO:0000313" key="9">
    <source>
        <dbReference type="EMBL" id="CAH0385866.1"/>
    </source>
</evidence>
<feature type="region of interest" description="Disordered" evidence="6">
    <location>
        <begin position="274"/>
        <end position="298"/>
    </location>
</feature>
<dbReference type="Proteomes" id="UP001152759">
    <property type="component" value="Chromosome 2"/>
</dbReference>
<dbReference type="PRINTS" id="PR00895">
    <property type="entry name" value="PENTAXIN"/>
</dbReference>
<dbReference type="InterPro" id="IPR013320">
    <property type="entry name" value="ConA-like_dom_sf"/>
</dbReference>
<keyword evidence="2" id="KW-0479">Metal-binding</keyword>
<protein>
    <recommendedName>
        <fullName evidence="8">Pentraxin (PTX) domain-containing protein</fullName>
    </recommendedName>
</protein>
<evidence type="ECO:0000256" key="1">
    <source>
        <dbReference type="ARBA" id="ARBA00001913"/>
    </source>
</evidence>
<gene>
    <name evidence="9" type="ORF">BEMITA_LOCUS5048</name>
</gene>
<evidence type="ECO:0000259" key="8">
    <source>
        <dbReference type="SMART" id="SM00159"/>
    </source>
</evidence>
<dbReference type="AlphaFoldDB" id="A0A9P0A7K0"/>
<evidence type="ECO:0000256" key="6">
    <source>
        <dbReference type="SAM" id="MobiDB-lite"/>
    </source>
</evidence>
<feature type="domain" description="Pentraxin (PTX)" evidence="8">
    <location>
        <begin position="69"/>
        <end position="283"/>
    </location>
</feature>
<name>A0A9P0A7K0_BEMTA</name>
<comment type="cofactor">
    <cofactor evidence="1">
        <name>Ca(2+)</name>
        <dbReference type="ChEBI" id="CHEBI:29108"/>
    </cofactor>
</comment>
<evidence type="ECO:0000256" key="4">
    <source>
        <dbReference type="ARBA" id="ARBA00023157"/>
    </source>
</evidence>
<evidence type="ECO:0000256" key="2">
    <source>
        <dbReference type="ARBA" id="ARBA00022723"/>
    </source>
</evidence>
<dbReference type="PANTHER" id="PTHR19277">
    <property type="entry name" value="PENTRAXIN"/>
    <property type="match status" value="1"/>
</dbReference>
<feature type="signal peptide" evidence="7">
    <location>
        <begin position="1"/>
        <end position="17"/>
    </location>
</feature>
<evidence type="ECO:0000256" key="7">
    <source>
        <dbReference type="SAM" id="SignalP"/>
    </source>
</evidence>
<keyword evidence="7" id="KW-0732">Signal</keyword>
<reference evidence="9" key="1">
    <citation type="submission" date="2021-12" db="EMBL/GenBank/DDBJ databases">
        <authorList>
            <person name="King R."/>
        </authorList>
    </citation>
    <scope>NUCLEOTIDE SEQUENCE</scope>
</reference>
<dbReference type="Pfam" id="PF00354">
    <property type="entry name" value="Pentaxin"/>
    <property type="match status" value="1"/>
</dbReference>
<accession>A0A9P0A7K0</accession>
<dbReference type="PANTHER" id="PTHR19277:SF125">
    <property type="entry name" value="B6"/>
    <property type="match status" value="1"/>
</dbReference>
<dbReference type="GO" id="GO:0046872">
    <property type="term" value="F:metal ion binding"/>
    <property type="evidence" value="ECO:0007669"/>
    <property type="project" value="UniProtKB-KW"/>
</dbReference>